<keyword evidence="2" id="KW-1185">Reference proteome</keyword>
<sequence>TSVGWLVEEHCIHGNDVRCRISDQILDHIDDQRVGDIVDEHRIILPVLYLGHLTDISRSRGVGNRCVSHYG</sequence>
<dbReference type="EMBL" id="BTSY01000004">
    <property type="protein sequence ID" value="GMT25554.1"/>
    <property type="molecule type" value="Genomic_DNA"/>
</dbReference>
<evidence type="ECO:0000313" key="1">
    <source>
        <dbReference type="EMBL" id="GMT25554.1"/>
    </source>
</evidence>
<reference evidence="1" key="1">
    <citation type="submission" date="2023-10" db="EMBL/GenBank/DDBJ databases">
        <title>Genome assembly of Pristionchus species.</title>
        <authorList>
            <person name="Yoshida K."/>
            <person name="Sommer R.J."/>
        </authorList>
    </citation>
    <scope>NUCLEOTIDE SEQUENCE</scope>
    <source>
        <strain evidence="1">RS5133</strain>
    </source>
</reference>
<gene>
    <name evidence="1" type="ORF">PFISCL1PPCAC_16851</name>
</gene>
<dbReference type="Proteomes" id="UP001432322">
    <property type="component" value="Unassembled WGS sequence"/>
</dbReference>
<feature type="non-terminal residue" evidence="1">
    <location>
        <position position="71"/>
    </location>
</feature>
<feature type="non-terminal residue" evidence="1">
    <location>
        <position position="1"/>
    </location>
</feature>
<proteinExistence type="predicted"/>
<accession>A0AAV5W6Q1</accession>
<name>A0AAV5W6Q1_9BILA</name>
<organism evidence="1 2">
    <name type="scientific">Pristionchus fissidentatus</name>
    <dbReference type="NCBI Taxonomy" id="1538716"/>
    <lineage>
        <taxon>Eukaryota</taxon>
        <taxon>Metazoa</taxon>
        <taxon>Ecdysozoa</taxon>
        <taxon>Nematoda</taxon>
        <taxon>Chromadorea</taxon>
        <taxon>Rhabditida</taxon>
        <taxon>Rhabditina</taxon>
        <taxon>Diplogasteromorpha</taxon>
        <taxon>Diplogasteroidea</taxon>
        <taxon>Neodiplogasteridae</taxon>
        <taxon>Pristionchus</taxon>
    </lineage>
</organism>
<evidence type="ECO:0000313" key="2">
    <source>
        <dbReference type="Proteomes" id="UP001432322"/>
    </source>
</evidence>
<protein>
    <submittedName>
        <fullName evidence="1">Uncharacterized protein</fullName>
    </submittedName>
</protein>
<comment type="caution">
    <text evidence="1">The sequence shown here is derived from an EMBL/GenBank/DDBJ whole genome shotgun (WGS) entry which is preliminary data.</text>
</comment>
<dbReference type="AlphaFoldDB" id="A0AAV5W6Q1"/>